<dbReference type="GO" id="GO:0044772">
    <property type="term" value="P:mitotic cell cycle phase transition"/>
    <property type="evidence" value="ECO:0007669"/>
    <property type="project" value="InterPro"/>
</dbReference>
<keyword evidence="3" id="KW-0131">Cell cycle</keyword>
<comment type="similarity">
    <text evidence="4">Belongs to the cyclin family.</text>
</comment>
<evidence type="ECO:0000256" key="5">
    <source>
        <dbReference type="SAM" id="MobiDB-lite"/>
    </source>
</evidence>
<feature type="region of interest" description="Disordered" evidence="5">
    <location>
        <begin position="1"/>
        <end position="20"/>
    </location>
</feature>
<dbReference type="PIRSF" id="PIRSF001771">
    <property type="entry name" value="Cyclin_A_B_D_E"/>
    <property type="match status" value="1"/>
</dbReference>
<dbReference type="FunFam" id="1.10.472.10:FF:000001">
    <property type="entry name" value="G2/mitotic-specific cyclin"/>
    <property type="match status" value="1"/>
</dbReference>
<evidence type="ECO:0000259" key="6">
    <source>
        <dbReference type="SMART" id="SM00385"/>
    </source>
</evidence>
<name>A0A9P0J6E3_9DIPT</name>
<dbReference type="CDD" id="cd20507">
    <property type="entry name" value="CYCLIN_CCNB1-like_rpt1"/>
    <property type="match status" value="1"/>
</dbReference>
<evidence type="ECO:0000256" key="4">
    <source>
        <dbReference type="RuleBase" id="RU000383"/>
    </source>
</evidence>
<dbReference type="Pfam" id="PF00134">
    <property type="entry name" value="Cyclin_N"/>
    <property type="match status" value="1"/>
</dbReference>
<dbReference type="SUPFAM" id="SSF47954">
    <property type="entry name" value="Cyclin-like"/>
    <property type="match status" value="2"/>
</dbReference>
<dbReference type="EMBL" id="OU895879">
    <property type="protein sequence ID" value="CAH1730667.1"/>
    <property type="molecule type" value="Genomic_DNA"/>
</dbReference>
<keyword evidence="1" id="KW-0132">Cell division</keyword>
<dbReference type="PANTHER" id="PTHR10177">
    <property type="entry name" value="CYCLINS"/>
    <property type="match status" value="1"/>
</dbReference>
<evidence type="ECO:0000256" key="1">
    <source>
        <dbReference type="ARBA" id="ARBA00022618"/>
    </source>
</evidence>
<dbReference type="InterPro" id="IPR039361">
    <property type="entry name" value="Cyclin"/>
</dbReference>
<dbReference type="PROSITE" id="PS00292">
    <property type="entry name" value="CYCLINS"/>
    <property type="match status" value="1"/>
</dbReference>
<dbReference type="InterPro" id="IPR048258">
    <property type="entry name" value="Cyclins_cyclin-box"/>
</dbReference>
<feature type="domain" description="Cyclin-like" evidence="6">
    <location>
        <begin position="255"/>
        <end position="340"/>
    </location>
</feature>
<dbReference type="AlphaFoldDB" id="A0A9P0J6E3"/>
<protein>
    <recommendedName>
        <fullName evidence="10">G2/mitotic-specific cyclin-B</fullName>
    </recommendedName>
</protein>
<reference evidence="8" key="1">
    <citation type="submission" date="2022-01" db="EMBL/GenBank/DDBJ databases">
        <authorList>
            <person name="King R."/>
        </authorList>
    </citation>
    <scope>NUCLEOTIDE SEQUENCE</scope>
</reference>
<sequence>MAMTTRFRTKNREENNDPANKLKLLDSKLSTQKSESGLLLDEKRKAFGDIHNRREIVAIDSKKLGVEKDIKKGITGVFKDVKPRVDTRWKKAEPTLVQQKPKTTVIAPAAAISRPLSRQNSIKTNDVRKEKSTKTITESITMQLKQTTTLTSRIDFKKSQKPNEVQFIRSPQSIKKKEKQVSASGFKFFESHSTHLLSQVDNIDENDSSNPQLLSEYVNDIYAYMMKLENIFPIRSNFLESQMDVTPKMRSVLLDWINEVHHQFNLENETFHMAVSMIDRYLQAVHSTPRKYLQLVGVTALFMASKYEELMPPEIGDFVYVTDDTYSKEQILHMETKMFKALDFQLCKPLPIHFLRRYAKAAGSLADRQYIAAKYFIELACIDYELAKCKPSEIAAASLYLSLYIMNGMKNDKDLWTPTLQFYSTYTLNSIMPIVKRLAMIVSSAQEAKLRSIYNKYGNAHFKFTSTIPEMTGNKIQNLIRMFLIF</sequence>
<evidence type="ECO:0000313" key="8">
    <source>
        <dbReference type="EMBL" id="CAH1730667.1"/>
    </source>
</evidence>
<keyword evidence="9" id="KW-1185">Reference proteome</keyword>
<evidence type="ECO:0008006" key="10">
    <source>
        <dbReference type="Google" id="ProtNLM"/>
    </source>
</evidence>
<evidence type="ECO:0000256" key="2">
    <source>
        <dbReference type="ARBA" id="ARBA00023127"/>
    </source>
</evidence>
<gene>
    <name evidence="8" type="ORF">CHIRRI_LOCUS12679</name>
</gene>
<dbReference type="SMART" id="SM01332">
    <property type="entry name" value="Cyclin_C"/>
    <property type="match status" value="1"/>
</dbReference>
<dbReference type="InterPro" id="IPR004367">
    <property type="entry name" value="Cyclin_C-dom"/>
</dbReference>
<evidence type="ECO:0000313" key="9">
    <source>
        <dbReference type="Proteomes" id="UP001153620"/>
    </source>
</evidence>
<dbReference type="InterPro" id="IPR036915">
    <property type="entry name" value="Cyclin-like_sf"/>
</dbReference>
<dbReference type="GO" id="GO:0005634">
    <property type="term" value="C:nucleus"/>
    <property type="evidence" value="ECO:0007669"/>
    <property type="project" value="UniProtKB-ARBA"/>
</dbReference>
<dbReference type="SMART" id="SM00385">
    <property type="entry name" value="CYCLIN"/>
    <property type="match status" value="2"/>
</dbReference>
<evidence type="ECO:0000256" key="3">
    <source>
        <dbReference type="ARBA" id="ARBA00023306"/>
    </source>
</evidence>
<dbReference type="InterPro" id="IPR006671">
    <property type="entry name" value="Cyclin_N"/>
</dbReference>
<dbReference type="InterPro" id="IPR046965">
    <property type="entry name" value="Cyclin_A/B-like"/>
</dbReference>
<dbReference type="GO" id="GO:0051301">
    <property type="term" value="P:cell division"/>
    <property type="evidence" value="ECO:0007669"/>
    <property type="project" value="UniProtKB-KW"/>
</dbReference>
<dbReference type="Proteomes" id="UP001153620">
    <property type="component" value="Chromosome 3"/>
</dbReference>
<keyword evidence="2 4" id="KW-0195">Cyclin</keyword>
<feature type="domain" description="Cyclin-like" evidence="6">
    <location>
        <begin position="353"/>
        <end position="440"/>
    </location>
</feature>
<feature type="domain" description="Cyclin C-terminal" evidence="7">
    <location>
        <begin position="349"/>
        <end position="471"/>
    </location>
</feature>
<accession>A0A9P0J6E3</accession>
<dbReference type="Pfam" id="PF02984">
    <property type="entry name" value="Cyclin_C"/>
    <property type="match status" value="1"/>
</dbReference>
<evidence type="ECO:0000259" key="7">
    <source>
        <dbReference type="SMART" id="SM01332"/>
    </source>
</evidence>
<organism evidence="8 9">
    <name type="scientific">Chironomus riparius</name>
    <dbReference type="NCBI Taxonomy" id="315576"/>
    <lineage>
        <taxon>Eukaryota</taxon>
        <taxon>Metazoa</taxon>
        <taxon>Ecdysozoa</taxon>
        <taxon>Arthropoda</taxon>
        <taxon>Hexapoda</taxon>
        <taxon>Insecta</taxon>
        <taxon>Pterygota</taxon>
        <taxon>Neoptera</taxon>
        <taxon>Endopterygota</taxon>
        <taxon>Diptera</taxon>
        <taxon>Nematocera</taxon>
        <taxon>Chironomoidea</taxon>
        <taxon>Chironomidae</taxon>
        <taxon>Chironominae</taxon>
        <taxon>Chironomus</taxon>
    </lineage>
</organism>
<dbReference type="OrthoDB" id="6019616at2759"/>
<proteinExistence type="inferred from homology"/>
<dbReference type="Gene3D" id="1.10.472.10">
    <property type="entry name" value="Cyclin-like"/>
    <property type="match status" value="2"/>
</dbReference>
<reference evidence="8" key="2">
    <citation type="submission" date="2022-10" db="EMBL/GenBank/DDBJ databases">
        <authorList>
            <consortium name="ENA_rothamsted_submissions"/>
            <consortium name="culmorum"/>
            <person name="King R."/>
        </authorList>
    </citation>
    <scope>NUCLEOTIDE SEQUENCE</scope>
</reference>
<dbReference type="GO" id="GO:0016538">
    <property type="term" value="F:cyclin-dependent protein serine/threonine kinase regulator activity"/>
    <property type="evidence" value="ECO:0007669"/>
    <property type="project" value="InterPro"/>
</dbReference>
<dbReference type="InterPro" id="IPR013763">
    <property type="entry name" value="Cyclin-like_dom"/>
</dbReference>